<evidence type="ECO:0000313" key="3">
    <source>
        <dbReference type="EMBL" id="XDS47434.1"/>
    </source>
</evidence>
<evidence type="ECO:0000256" key="1">
    <source>
        <dbReference type="ARBA" id="ARBA00009108"/>
    </source>
</evidence>
<keyword evidence="2" id="KW-0812">Transmembrane</keyword>
<keyword evidence="2" id="KW-1133">Transmembrane helix</keyword>
<name>A0AB39UEY8_9BIFI</name>
<dbReference type="EMBL" id="CP129683">
    <property type="protein sequence ID" value="XDS50931.1"/>
    <property type="molecule type" value="Genomic_DNA"/>
</dbReference>
<sequence length="324" mass="35372">MTMNDIRQPRSFPVSHDRMPFRSRAVFSDGVAGLAERHVYRLPETISDIRNRRRRIDDESLSLIDDLTNRPLDPMFSDATLVHDERGPLRVWLSRCLVFFICLAVGLAGSVIVRELHTDPRSKIREKLIAQVESETKSYNTTSDQIGKLLSQIDSLSDEVGGDSDNQTADRDNLLNGFTKVQGQGISISLANPIAATDSAGTTDSDTDDIRVITDIDLQQFVSKLWGAGAEAISINGYRVGVQTSVRTAGSTILVGLNSIQSPYTITAIGNADTLKNAMGSAAESSFYDTLDKAGIHPKVSKETMITMSSTVGTPDLTYAKRSE</sequence>
<dbReference type="RefSeq" id="WP_369341893.1">
    <property type="nucleotide sequence ID" value="NZ_CP129683.1"/>
</dbReference>
<dbReference type="Pfam" id="PF05949">
    <property type="entry name" value="DUF881"/>
    <property type="match status" value="1"/>
</dbReference>
<protein>
    <submittedName>
        <fullName evidence="3">DUF881 domain-containing protein</fullName>
    </submittedName>
</protein>
<dbReference type="PANTHER" id="PTHR37313">
    <property type="entry name" value="UPF0749 PROTEIN RV1825"/>
    <property type="match status" value="1"/>
</dbReference>
<gene>
    <name evidence="4" type="ORF">QN062_01670</name>
    <name evidence="3" type="ORF">QN217_04770</name>
</gene>
<keyword evidence="2" id="KW-0472">Membrane</keyword>
<evidence type="ECO:0000313" key="4">
    <source>
        <dbReference type="EMBL" id="XDS50931.1"/>
    </source>
</evidence>
<dbReference type="InterPro" id="IPR010273">
    <property type="entry name" value="DUF881"/>
</dbReference>
<organism evidence="3">
    <name type="scientific">Bifidobacterium fermentum</name>
    <dbReference type="NCBI Taxonomy" id="3059035"/>
    <lineage>
        <taxon>Bacteria</taxon>
        <taxon>Bacillati</taxon>
        <taxon>Actinomycetota</taxon>
        <taxon>Actinomycetes</taxon>
        <taxon>Bifidobacteriales</taxon>
        <taxon>Bifidobacteriaceae</taxon>
        <taxon>Bifidobacterium</taxon>
    </lineage>
</organism>
<dbReference type="PANTHER" id="PTHR37313:SF1">
    <property type="entry name" value="UPF0749 PROTEIN RV1823"/>
    <property type="match status" value="1"/>
</dbReference>
<dbReference type="EMBL" id="CP129675">
    <property type="protein sequence ID" value="XDS47434.1"/>
    <property type="molecule type" value="Genomic_DNA"/>
</dbReference>
<reference evidence="3" key="1">
    <citation type="submission" date="2023-07" db="EMBL/GenBank/DDBJ databases">
        <title>Bifidobacterium aquikefiriaerophilum sp. nov. and Bifidobacterium eccum sp. nov., isolated from water kefir.</title>
        <authorList>
            <person name="Breselge S."/>
            <person name="Bellassi P."/>
            <person name="Barcenilla C."/>
            <person name="Alvarez-Ordonez A."/>
            <person name="Morelli L."/>
            <person name="Cotter P.D."/>
        </authorList>
    </citation>
    <scope>NUCLEOTIDE SEQUENCE</scope>
    <source>
        <strain evidence="4">WK012_4_13</strain>
        <strain evidence="3">WK048_4_13</strain>
    </source>
</reference>
<comment type="similarity">
    <text evidence="1">Belongs to the UPF0749 family.</text>
</comment>
<feature type="transmembrane region" description="Helical" evidence="2">
    <location>
        <begin position="92"/>
        <end position="113"/>
    </location>
</feature>
<proteinExistence type="inferred from homology"/>
<dbReference type="Gene3D" id="3.30.70.1880">
    <property type="entry name" value="Protein of unknown function DUF881"/>
    <property type="match status" value="1"/>
</dbReference>
<accession>A0AB39UEY8</accession>
<dbReference type="AlphaFoldDB" id="A0AB39UEY8"/>
<dbReference type="GO" id="GO:0005886">
    <property type="term" value="C:plasma membrane"/>
    <property type="evidence" value="ECO:0007669"/>
    <property type="project" value="TreeGrafter"/>
</dbReference>
<evidence type="ECO:0000256" key="2">
    <source>
        <dbReference type="SAM" id="Phobius"/>
    </source>
</evidence>
<dbReference type="KEGG" id="bfk:QN062_01670"/>